<keyword evidence="1" id="KW-0732">Signal</keyword>
<feature type="domain" description="DUF547" evidence="2">
    <location>
        <begin position="91"/>
        <end position="195"/>
    </location>
</feature>
<keyword evidence="4" id="KW-1185">Reference proteome</keyword>
<evidence type="ECO:0000313" key="3">
    <source>
        <dbReference type="EMBL" id="SHG48942.1"/>
    </source>
</evidence>
<feature type="chain" id="PRO_5013313845" description="DUF547 domain-containing protein" evidence="1">
    <location>
        <begin position="23"/>
        <end position="258"/>
    </location>
</feature>
<dbReference type="PANTHER" id="PTHR46361:SF3">
    <property type="entry name" value="ELECTRON CARRIER_ PROTEIN DISULFIDE OXIDOREDUCTASE"/>
    <property type="match status" value="1"/>
</dbReference>
<proteinExistence type="predicted"/>
<name>A0A1M5K7Y1_9FLAO</name>
<evidence type="ECO:0000259" key="2">
    <source>
        <dbReference type="Pfam" id="PF04784"/>
    </source>
</evidence>
<sequence>MNVMARFSWILLLFSCMGSAPAINSRASVKNFVESTSNSENLGYPDHAVWGNLLGQYVDDEGNVNYKGFKESAVELDTYLKDLSEHIPDASWNRNEQLAFYINLYNAATIKLILDHYPVSSIKEIPSRWKKKWIPLGKDLVSLNYIEHEVLRKMGEPRIHFAINCASYSCPKLLNVPFTAQSMERLLSKTAVDFVNDKTRNNFSGGEAQLSKIFKWYKGDFTEQKPLLEYINTYLDNPVSKKAKIEYLDYDWSLNEAE</sequence>
<dbReference type="PANTHER" id="PTHR46361">
    <property type="entry name" value="ELECTRON CARRIER/ PROTEIN DISULFIDE OXIDOREDUCTASE"/>
    <property type="match status" value="1"/>
</dbReference>
<dbReference type="STRING" id="570519.SAMN04488116_1433"/>
<gene>
    <name evidence="3" type="ORF">SAMN04488116_1433</name>
</gene>
<evidence type="ECO:0000256" key="1">
    <source>
        <dbReference type="SAM" id="SignalP"/>
    </source>
</evidence>
<evidence type="ECO:0000313" key="4">
    <source>
        <dbReference type="Proteomes" id="UP000184532"/>
    </source>
</evidence>
<reference evidence="4" key="1">
    <citation type="submission" date="2016-11" db="EMBL/GenBank/DDBJ databases">
        <authorList>
            <person name="Varghese N."/>
            <person name="Submissions S."/>
        </authorList>
    </citation>
    <scope>NUCLEOTIDE SEQUENCE [LARGE SCALE GENOMIC DNA]</scope>
    <source>
        <strain evidence="4">DSM 22638</strain>
    </source>
</reference>
<dbReference type="InterPro" id="IPR006869">
    <property type="entry name" value="DUF547"/>
</dbReference>
<dbReference type="EMBL" id="FQWL01000002">
    <property type="protein sequence ID" value="SHG48942.1"/>
    <property type="molecule type" value="Genomic_DNA"/>
</dbReference>
<accession>A0A1M5K7Y1</accession>
<feature type="signal peptide" evidence="1">
    <location>
        <begin position="1"/>
        <end position="22"/>
    </location>
</feature>
<organism evidence="3 4">
    <name type="scientific">Flagellimonas flava</name>
    <dbReference type="NCBI Taxonomy" id="570519"/>
    <lineage>
        <taxon>Bacteria</taxon>
        <taxon>Pseudomonadati</taxon>
        <taxon>Bacteroidota</taxon>
        <taxon>Flavobacteriia</taxon>
        <taxon>Flavobacteriales</taxon>
        <taxon>Flavobacteriaceae</taxon>
        <taxon>Flagellimonas</taxon>
    </lineage>
</organism>
<protein>
    <recommendedName>
        <fullName evidence="2">DUF547 domain-containing protein</fullName>
    </recommendedName>
</protein>
<dbReference type="Pfam" id="PF04784">
    <property type="entry name" value="DUF547"/>
    <property type="match status" value="1"/>
</dbReference>
<dbReference type="AlphaFoldDB" id="A0A1M5K7Y1"/>
<dbReference type="Proteomes" id="UP000184532">
    <property type="component" value="Unassembled WGS sequence"/>
</dbReference>